<dbReference type="Pfam" id="PF00440">
    <property type="entry name" value="TetR_N"/>
    <property type="match status" value="1"/>
</dbReference>
<dbReference type="PaxDb" id="522772-Dacet_1821"/>
<dbReference type="GO" id="GO:0003677">
    <property type="term" value="F:DNA binding"/>
    <property type="evidence" value="ECO:0007669"/>
    <property type="project" value="UniProtKB-UniRule"/>
</dbReference>
<evidence type="ECO:0000259" key="5">
    <source>
        <dbReference type="PROSITE" id="PS50977"/>
    </source>
</evidence>
<evidence type="ECO:0000256" key="1">
    <source>
        <dbReference type="ARBA" id="ARBA00023015"/>
    </source>
</evidence>
<dbReference type="InterPro" id="IPR001647">
    <property type="entry name" value="HTH_TetR"/>
</dbReference>
<protein>
    <submittedName>
        <fullName evidence="6">Transcriptional regulator, TetR family</fullName>
    </submittedName>
</protein>
<evidence type="ECO:0000256" key="4">
    <source>
        <dbReference type="PROSITE-ProRule" id="PRU00335"/>
    </source>
</evidence>
<evidence type="ECO:0000256" key="3">
    <source>
        <dbReference type="ARBA" id="ARBA00023163"/>
    </source>
</evidence>
<dbReference type="eggNOG" id="COG1309">
    <property type="taxonomic scope" value="Bacteria"/>
</dbReference>
<keyword evidence="2 4" id="KW-0238">DNA-binding</keyword>
<dbReference type="Proteomes" id="UP000002012">
    <property type="component" value="Chromosome"/>
</dbReference>
<gene>
    <name evidence="6" type="ordered locus">Dacet_1821</name>
</gene>
<keyword evidence="1" id="KW-0805">Transcription regulation</keyword>
<dbReference type="STRING" id="522772.Dacet_1821"/>
<feature type="domain" description="HTH tetR-type" evidence="5">
    <location>
        <begin position="4"/>
        <end position="64"/>
    </location>
</feature>
<keyword evidence="7" id="KW-1185">Reference proteome</keyword>
<dbReference type="Gene3D" id="1.10.357.10">
    <property type="entry name" value="Tetracycline Repressor, domain 2"/>
    <property type="match status" value="1"/>
</dbReference>
<dbReference type="KEGG" id="dap:Dacet_1821"/>
<dbReference type="PRINTS" id="PR00455">
    <property type="entry name" value="HTHTETR"/>
</dbReference>
<dbReference type="InterPro" id="IPR036271">
    <property type="entry name" value="Tet_transcr_reg_TetR-rel_C_sf"/>
</dbReference>
<evidence type="ECO:0000313" key="6">
    <source>
        <dbReference type="EMBL" id="ADD68585.1"/>
    </source>
</evidence>
<dbReference type="FunCoup" id="D4H0S2">
    <property type="interactions" value="134"/>
</dbReference>
<dbReference type="InParanoid" id="D4H0S2"/>
<dbReference type="EMBL" id="CP001968">
    <property type="protein sequence ID" value="ADD68585.1"/>
    <property type="molecule type" value="Genomic_DNA"/>
</dbReference>
<dbReference type="HOGENOM" id="CLU_069356_23_0_0"/>
<dbReference type="PROSITE" id="PS50977">
    <property type="entry name" value="HTH_TETR_2"/>
    <property type="match status" value="1"/>
</dbReference>
<proteinExistence type="predicted"/>
<dbReference type="SUPFAM" id="SSF46689">
    <property type="entry name" value="Homeodomain-like"/>
    <property type="match status" value="1"/>
</dbReference>
<keyword evidence="3" id="KW-0804">Transcription</keyword>
<dbReference type="AlphaFoldDB" id="D4H0S2"/>
<feature type="DNA-binding region" description="H-T-H motif" evidence="4">
    <location>
        <begin position="27"/>
        <end position="46"/>
    </location>
</feature>
<dbReference type="PANTHER" id="PTHR47506:SF1">
    <property type="entry name" value="HTH-TYPE TRANSCRIPTIONAL REGULATOR YJDC"/>
    <property type="match status" value="1"/>
</dbReference>
<dbReference type="PANTHER" id="PTHR47506">
    <property type="entry name" value="TRANSCRIPTIONAL REGULATORY PROTEIN"/>
    <property type="match status" value="1"/>
</dbReference>
<evidence type="ECO:0000313" key="7">
    <source>
        <dbReference type="Proteomes" id="UP000002012"/>
    </source>
</evidence>
<reference evidence="6 7" key="1">
    <citation type="journal article" date="2010" name="Stand. Genomic Sci.">
        <title>Complete genome sequence of Denitrovibrio acetiphilus type strain (N2460).</title>
        <authorList>
            <person name="Kiss H."/>
            <person name="Lang E."/>
            <person name="Lapidus A."/>
            <person name="Copeland A."/>
            <person name="Nolan M."/>
            <person name="Glavina Del Rio T."/>
            <person name="Chen F."/>
            <person name="Lucas S."/>
            <person name="Tice H."/>
            <person name="Cheng J.F."/>
            <person name="Han C."/>
            <person name="Goodwin L."/>
            <person name="Pitluck S."/>
            <person name="Liolios K."/>
            <person name="Pati A."/>
            <person name="Ivanova N."/>
            <person name="Mavromatis K."/>
            <person name="Chen A."/>
            <person name="Palaniappan K."/>
            <person name="Land M."/>
            <person name="Hauser L."/>
            <person name="Chang Y.J."/>
            <person name="Jeffries C.D."/>
            <person name="Detter J.C."/>
            <person name="Brettin T."/>
            <person name="Spring S."/>
            <person name="Rohde M."/>
            <person name="Goker M."/>
            <person name="Woyke T."/>
            <person name="Bristow J."/>
            <person name="Eisen J.A."/>
            <person name="Markowitz V."/>
            <person name="Hugenholtz P."/>
            <person name="Kyrpides N.C."/>
            <person name="Klenk H.P."/>
        </authorList>
    </citation>
    <scope>NUCLEOTIDE SEQUENCE [LARGE SCALE GENOMIC DNA]</scope>
    <source>
        <strain evidence="7">DSM 12809 / NBRC 114555 / N2460</strain>
    </source>
</reference>
<evidence type="ECO:0000256" key="2">
    <source>
        <dbReference type="ARBA" id="ARBA00023125"/>
    </source>
</evidence>
<dbReference type="Pfam" id="PF21993">
    <property type="entry name" value="TetR_C_13_2"/>
    <property type="match status" value="1"/>
</dbReference>
<name>D4H0S2_DENA2</name>
<sequence length="189" mass="21897">MKNMSVRERILKTTDRLFYEQGYRATGINQIIKESEVAKASFYHYFPSKEMLCLAYLTERSEVSHERQKKFIAEGGNTPKERICGLLENIRHMAQANHFNGCPFLNIASEINEKDNRIRHAVKAHKSKLINLIKNELKDCENSEELAETVYVIYEGANISVKNYQSLWPVDRAEKAIRKILAGAFDERK</sequence>
<dbReference type="RefSeq" id="WP_013011095.1">
    <property type="nucleotide sequence ID" value="NC_013943.1"/>
</dbReference>
<dbReference type="OrthoDB" id="9787680at2"/>
<accession>D4H0S2</accession>
<dbReference type="InterPro" id="IPR009057">
    <property type="entry name" value="Homeodomain-like_sf"/>
</dbReference>
<organism evidence="6 7">
    <name type="scientific">Denitrovibrio acetiphilus (strain DSM 12809 / NBRC 114555 / N2460)</name>
    <dbReference type="NCBI Taxonomy" id="522772"/>
    <lineage>
        <taxon>Bacteria</taxon>
        <taxon>Pseudomonadati</taxon>
        <taxon>Deferribacterota</taxon>
        <taxon>Deferribacteres</taxon>
        <taxon>Deferribacterales</taxon>
        <taxon>Geovibrionaceae</taxon>
        <taxon>Denitrovibrio</taxon>
    </lineage>
</organism>
<dbReference type="InterPro" id="IPR054156">
    <property type="entry name" value="YxaF_TetR_C"/>
</dbReference>
<dbReference type="SUPFAM" id="SSF48498">
    <property type="entry name" value="Tetracyclin repressor-like, C-terminal domain"/>
    <property type="match status" value="1"/>
</dbReference>